<keyword evidence="2" id="KW-1185">Reference proteome</keyword>
<dbReference type="RefSeq" id="WP_078694325.1">
    <property type="nucleotide sequence ID" value="NZ_FUWX01000014.1"/>
</dbReference>
<protein>
    <submittedName>
        <fullName evidence="1">Uncharacterized protein</fullName>
    </submittedName>
</protein>
<sequence>MELKIYEDIFKKDFLEKLINKSRKKLLYFFTYNEGDRDILYNNLDKDNELVVLVYQNHKLIFDCKSFHFMLEETIENKIEKKVYYSLNDNRSKSEKLNYFYSFLLTLPLEDSVSCK</sequence>
<dbReference type="AlphaFoldDB" id="A0A1T4PD08"/>
<reference evidence="1 2" key="1">
    <citation type="submission" date="2017-02" db="EMBL/GenBank/DDBJ databases">
        <authorList>
            <person name="Peterson S.W."/>
        </authorList>
    </citation>
    <scope>NUCLEOTIDE SEQUENCE [LARGE SCALE GENOMIC DNA]</scope>
    <source>
        <strain evidence="1 2">ATCC 700028</strain>
    </source>
</reference>
<proteinExistence type="predicted"/>
<evidence type="ECO:0000313" key="2">
    <source>
        <dbReference type="Proteomes" id="UP000191153"/>
    </source>
</evidence>
<organism evidence="1 2">
    <name type="scientific">Cetobacterium ceti</name>
    <dbReference type="NCBI Taxonomy" id="180163"/>
    <lineage>
        <taxon>Bacteria</taxon>
        <taxon>Fusobacteriati</taxon>
        <taxon>Fusobacteriota</taxon>
        <taxon>Fusobacteriia</taxon>
        <taxon>Fusobacteriales</taxon>
        <taxon>Fusobacteriaceae</taxon>
        <taxon>Cetobacterium</taxon>
    </lineage>
</organism>
<name>A0A1T4PD08_9FUSO</name>
<evidence type="ECO:0000313" key="1">
    <source>
        <dbReference type="EMBL" id="SJZ89465.1"/>
    </source>
</evidence>
<dbReference type="STRING" id="180163.SAMN02745174_01862"/>
<dbReference type="EMBL" id="FUWX01000014">
    <property type="protein sequence ID" value="SJZ89465.1"/>
    <property type="molecule type" value="Genomic_DNA"/>
</dbReference>
<accession>A0A1T4PD08</accession>
<gene>
    <name evidence="1" type="ORF">SAMN02745174_01862</name>
</gene>
<dbReference type="Proteomes" id="UP000191153">
    <property type="component" value="Unassembled WGS sequence"/>
</dbReference>